<feature type="active site" description="Charge relay system" evidence="13">
    <location>
        <position position="226"/>
    </location>
</feature>
<evidence type="ECO:0000256" key="4">
    <source>
        <dbReference type="ARBA" id="ARBA00022487"/>
    </source>
</evidence>
<keyword evidence="6" id="KW-0531">Neurotransmitter degradation</keyword>
<keyword evidence="7" id="KW-0770">Synapse</keyword>
<dbReference type="SMR" id="A0A1L8D6U8"/>
<evidence type="ECO:0000256" key="3">
    <source>
        <dbReference type="ARBA" id="ARBA00020419"/>
    </source>
</evidence>
<evidence type="ECO:0000256" key="1">
    <source>
        <dbReference type="ARBA" id="ARBA00005964"/>
    </source>
</evidence>
<dbReference type="GO" id="GO:0003990">
    <property type="term" value="F:acetylcholinesterase activity"/>
    <property type="evidence" value="ECO:0007669"/>
    <property type="project" value="UniProtKB-EC"/>
</dbReference>
<dbReference type="Gene3D" id="3.40.50.1820">
    <property type="entry name" value="alpha/beta hydrolase"/>
    <property type="match status" value="1"/>
</dbReference>
<dbReference type="FunFam" id="3.40.50.1820:FF:000029">
    <property type="entry name" value="Acetylcholinesterase"/>
    <property type="match status" value="1"/>
</dbReference>
<dbReference type="GO" id="GO:0045202">
    <property type="term" value="C:synapse"/>
    <property type="evidence" value="ECO:0007669"/>
    <property type="project" value="UniProtKB-SubCell"/>
</dbReference>
<dbReference type="PANTHER" id="PTHR43918">
    <property type="entry name" value="ACETYLCHOLINESTERASE"/>
    <property type="match status" value="1"/>
</dbReference>
<comment type="function">
    <text evidence="11">Rapidly hydrolyzes choline released into the synapse.</text>
</comment>
<evidence type="ECO:0000256" key="13">
    <source>
        <dbReference type="PIRSR" id="PIRSR600997-1"/>
    </source>
</evidence>
<dbReference type="EC" id="3.1.1.7" evidence="2"/>
<evidence type="ECO:0000256" key="2">
    <source>
        <dbReference type="ARBA" id="ARBA00013276"/>
    </source>
</evidence>
<dbReference type="EMBL" id="GEYN01000069">
    <property type="protein sequence ID" value="JAV02060.1"/>
    <property type="molecule type" value="mRNA"/>
</dbReference>
<evidence type="ECO:0000259" key="14">
    <source>
        <dbReference type="Pfam" id="PF00135"/>
    </source>
</evidence>
<feature type="active site" description="Charge relay system" evidence="13">
    <location>
        <position position="340"/>
    </location>
</feature>
<keyword evidence="4" id="KW-0719">Serine esterase</keyword>
<dbReference type="PRINTS" id="PR00878">
    <property type="entry name" value="CHOLNESTRASE"/>
</dbReference>
<evidence type="ECO:0000256" key="9">
    <source>
        <dbReference type="ARBA" id="ARBA00023180"/>
    </source>
</evidence>
<evidence type="ECO:0000256" key="10">
    <source>
        <dbReference type="ARBA" id="ARBA00034103"/>
    </source>
</evidence>
<feature type="domain" description="Carboxylesterase type B" evidence="14">
    <location>
        <begin position="6"/>
        <end position="428"/>
    </location>
</feature>
<sequence length="806" mass="90050">MTPRPRPKKAAVMLWVFGGGFYSGTATLDVYDPKILVSEEKIVYVSMQYRVASLGFLFFDTPDVPGNAGLFDQLMALQWVKDNIQYFGGNPHNVTLFGESAGAVSVSLHLLSPLSRNMFSQAIMQSGAASAPWAIISREESVIRGIRLAEAVHCPHSKTDMGPMIECLRKKSADELVNNEWGTLGICEFPFVPIIDGSFLDEMPIRSLAHQNFKKTNILMGSNTEEGYYFILYYLTELFPKEENVGISREQYLQAVRELNPYVNDVARQAIVFEYTDWLNPDDPIRNRNALDKMVGDYHFTCGVNEFAHRYAETGNNVYTYYYKHRSKNNPWPSWTGVMHADEINYVFGEPLNPGKNYSPEEVEFSKTIMRYWANFARTGNPSQSPNGELTKVHWPVHTAFGREYLSLSVNSSGTVGHGLRVKQCAFWQKYLPQLIAATTRNPISDLVASLLERASAYLKEQGLDPFIYDKFEAGYALPVPSLFNVNLDVSDVRLFGLSNIVINRLSYGILSQRLTFDFSIPEIVFELGDLNLDVVVLSHLMQGKANGKKTSKMKSWIILAAIVGLSQARPEFSNTILDPNADSQSRDSVIEQLLISALEDLRQGMLTGSESYPVLDPYVTDSFTLDGSNYGFPQASIEFLDLTFSNLSTFVVQDASINLISLFAQRYRITLDIVVPELKAEAGHYDLKLQANDFDITGEGPATLTLKEGRIYGTIIARIRVGLGGVSINIESTDLKLGLGGFEPNFQNLFNDPGASIFANTFLKHLVPDLVELYEPEISAFINSLLPNALNGFITELRAAKNSRD</sequence>
<dbReference type="InterPro" id="IPR019826">
    <property type="entry name" value="Carboxylesterase_B_AS"/>
</dbReference>
<comment type="catalytic activity">
    <reaction evidence="12">
        <text>acetylcholine + H2O = choline + acetate + H(+)</text>
        <dbReference type="Rhea" id="RHEA:17561"/>
        <dbReference type="ChEBI" id="CHEBI:15354"/>
        <dbReference type="ChEBI" id="CHEBI:15355"/>
        <dbReference type="ChEBI" id="CHEBI:15377"/>
        <dbReference type="ChEBI" id="CHEBI:15378"/>
        <dbReference type="ChEBI" id="CHEBI:30089"/>
        <dbReference type="EC" id="3.1.1.7"/>
    </reaction>
</comment>
<comment type="subcellular location">
    <subcellularLocation>
        <location evidence="10">Synapse</location>
    </subcellularLocation>
</comment>
<protein>
    <recommendedName>
        <fullName evidence="3">Acetylcholinesterase</fullName>
        <ecNumber evidence="2">3.1.1.7</ecNumber>
    </recommendedName>
</protein>
<name>A0A1L8D6U8_PLUXY</name>
<keyword evidence="9" id="KW-0325">Glycoprotein</keyword>
<dbReference type="PROSITE" id="PS00122">
    <property type="entry name" value="CARBOXYLESTERASE_B_1"/>
    <property type="match status" value="1"/>
</dbReference>
<evidence type="ECO:0000256" key="5">
    <source>
        <dbReference type="ARBA" id="ARBA00022801"/>
    </source>
</evidence>
<dbReference type="InterPro" id="IPR038606">
    <property type="entry name" value="To_sf"/>
</dbReference>
<dbReference type="GO" id="GO:0005615">
    <property type="term" value="C:extracellular space"/>
    <property type="evidence" value="ECO:0007669"/>
    <property type="project" value="TreeGrafter"/>
</dbReference>
<dbReference type="GO" id="GO:0005886">
    <property type="term" value="C:plasma membrane"/>
    <property type="evidence" value="ECO:0007669"/>
    <property type="project" value="TreeGrafter"/>
</dbReference>
<dbReference type="InterPro" id="IPR050654">
    <property type="entry name" value="AChE-related_enzymes"/>
</dbReference>
<dbReference type="InterPro" id="IPR000997">
    <property type="entry name" value="Cholinesterase"/>
</dbReference>
<dbReference type="PANTHER" id="PTHR43918:SF12">
    <property type="entry name" value="ACETYLCHOLINESTERASE 1"/>
    <property type="match status" value="1"/>
</dbReference>
<dbReference type="AlphaFoldDB" id="A0A1L8D6U8"/>
<evidence type="ECO:0000256" key="11">
    <source>
        <dbReference type="ARBA" id="ARBA00037263"/>
    </source>
</evidence>
<reference evidence="15" key="1">
    <citation type="submission" date="2016-08" db="EMBL/GenBank/DDBJ databases">
        <title>Transcriptome of the diamond-back moth (Plutella xylostella).</title>
        <authorList>
            <person name="He P."/>
        </authorList>
    </citation>
    <scope>NUCLEOTIDE SEQUENCE</scope>
    <source>
        <strain evidence="15">Lab strain</strain>
        <tissue evidence="15">Multi</tissue>
    </source>
</reference>
<dbReference type="InterPro" id="IPR029058">
    <property type="entry name" value="AB_hydrolase_fold"/>
</dbReference>
<dbReference type="InterPro" id="IPR002018">
    <property type="entry name" value="CarbesteraseB"/>
</dbReference>
<evidence type="ECO:0000256" key="6">
    <source>
        <dbReference type="ARBA" id="ARBA00022867"/>
    </source>
</evidence>
<keyword evidence="8" id="KW-1015">Disulfide bond</keyword>
<dbReference type="InterPro" id="IPR010562">
    <property type="entry name" value="Haemolymph_juvenile_hormone-bd"/>
</dbReference>
<feature type="active site" description="Acyl-ester intermediate" evidence="13">
    <location>
        <position position="100"/>
    </location>
</feature>
<dbReference type="Gene3D" id="3.15.10.30">
    <property type="entry name" value="Haemolymph juvenile hormone binding protein"/>
    <property type="match status" value="2"/>
</dbReference>
<evidence type="ECO:0000256" key="12">
    <source>
        <dbReference type="ARBA" id="ARBA00048484"/>
    </source>
</evidence>
<dbReference type="GO" id="GO:0006581">
    <property type="term" value="P:acetylcholine catabolic process"/>
    <property type="evidence" value="ECO:0007669"/>
    <property type="project" value="TreeGrafter"/>
</dbReference>
<evidence type="ECO:0000256" key="8">
    <source>
        <dbReference type="ARBA" id="ARBA00023157"/>
    </source>
</evidence>
<accession>A0A1L8D6U8</accession>
<dbReference type="SUPFAM" id="SSF53474">
    <property type="entry name" value="alpha/beta-Hydrolases"/>
    <property type="match status" value="1"/>
</dbReference>
<organism evidence="15">
    <name type="scientific">Plutella xylostella</name>
    <name type="common">Diamondback moth</name>
    <name type="synonym">Plutella maculipennis</name>
    <dbReference type="NCBI Taxonomy" id="51655"/>
    <lineage>
        <taxon>Eukaryota</taxon>
        <taxon>Metazoa</taxon>
        <taxon>Ecdysozoa</taxon>
        <taxon>Arthropoda</taxon>
        <taxon>Hexapoda</taxon>
        <taxon>Insecta</taxon>
        <taxon>Pterygota</taxon>
        <taxon>Neoptera</taxon>
        <taxon>Endopterygota</taxon>
        <taxon>Lepidoptera</taxon>
        <taxon>Glossata</taxon>
        <taxon>Ditrysia</taxon>
        <taxon>Yponomeutoidea</taxon>
        <taxon>Plutellidae</taxon>
        <taxon>Plutella</taxon>
    </lineage>
</organism>
<keyword evidence="5" id="KW-0378">Hydrolase</keyword>
<evidence type="ECO:0000256" key="7">
    <source>
        <dbReference type="ARBA" id="ARBA00023018"/>
    </source>
</evidence>
<proteinExistence type="evidence at transcript level"/>
<dbReference type="SMART" id="SM00700">
    <property type="entry name" value="JHBP"/>
    <property type="match status" value="1"/>
</dbReference>
<evidence type="ECO:0000313" key="15">
    <source>
        <dbReference type="EMBL" id="JAV02060.1"/>
    </source>
</evidence>
<dbReference type="GO" id="GO:0019695">
    <property type="term" value="P:choline metabolic process"/>
    <property type="evidence" value="ECO:0007669"/>
    <property type="project" value="TreeGrafter"/>
</dbReference>
<dbReference type="Pfam" id="PF00135">
    <property type="entry name" value="COesterase"/>
    <property type="match status" value="1"/>
</dbReference>
<dbReference type="ESTHER" id="pluxy-ACHE1">
    <property type="family name" value="ACHE"/>
</dbReference>
<dbReference type="Pfam" id="PF06585">
    <property type="entry name" value="JHBP"/>
    <property type="match status" value="1"/>
</dbReference>
<comment type="similarity">
    <text evidence="1">Belongs to the type-B carboxylesterase/lipase family.</text>
</comment>